<comment type="catalytic activity">
    <reaction evidence="24">
        <text>[GlcNAc-(1-&gt;4)-Mur2Ac(oyl-L-Ala-gamma-D-Glu-L-Lys-D-Ala-D-Ala)](n)-di-trans,octa-cis-undecaprenyl diphosphate + beta-D-GlcNAc-(1-&gt;4)-Mur2Ac(oyl-L-Ala-gamma-D-Glu-L-Lys-D-Ala-D-Ala)-di-trans,octa-cis-undecaprenyl diphosphate = [GlcNAc-(1-&gt;4)-Mur2Ac(oyl-L-Ala-gamma-D-Glu-L-Lys-D-Ala-D-Ala)](n+1)-di-trans,octa-cis-undecaprenyl diphosphate + di-trans,octa-cis-undecaprenyl diphosphate + H(+)</text>
        <dbReference type="Rhea" id="RHEA:23708"/>
        <dbReference type="Rhea" id="RHEA-COMP:9602"/>
        <dbReference type="Rhea" id="RHEA-COMP:9603"/>
        <dbReference type="ChEBI" id="CHEBI:15378"/>
        <dbReference type="ChEBI" id="CHEBI:58405"/>
        <dbReference type="ChEBI" id="CHEBI:60033"/>
        <dbReference type="ChEBI" id="CHEBI:78435"/>
        <dbReference type="EC" id="2.4.99.28"/>
    </reaction>
</comment>
<sequence>MNFGKKSVSDKRDKLNSSSAKVGKKAGVSALRVLLFGLLTVLAMVICLGLGAFKGLIDSAPDISDVNIMPMGYATFIYDSDGNEIQKLNSSDGNRISVSIKEIPESMQHAIVAIEDSRFYEHNGIDPRGIARAAVVAVKNRGKNMEGASTITQQLLKNNVFTNWTKEGPMERFRRKFQEQYLAVKLESELNAEGKNAKDVILENYLNTVNFGAGAYGIQTAAQTYFGKNSTDLTLSESAVLAAIPQNPSRYNPQRHPDYNKKRREKVLKDMRKQKFITEQEYNEAIADDVYARVIQTSDEKTSQPYTYFVDALVNQLKEDLMNQKGYSEVQAKNAIYSGGLKIYTTQDQKIQQVMDEEFQNPDNYPSGTRIGLDWALSVTHKDNPDKVENYSQEMLQKYFMDQGDEDFNLLFDTEDEARAAVATYKAAILREGDTIVAERIAFTPEPQASMVVMDQYTGYVKGLVGGRGTKTASLTLNRATDTYRQPGSTFKILSTYGPALDTEAITLGDIVLDEPYQYVTGTPIRNADGQFHGNVSIRTAIQNSYNIVAVKTLTDITPQTGFDYLKKMGFDGLVDSTAVDIRQPLALGGISKGVTTLQLTSAYAAIANKGTYLEPALYTKVLDHDGNVLLDNTPVETHIFKDSTAYLLTSAMEDVVKYGTGTMAQLDNMSVAGKTGTTSSTKDLVFAGFTPYYTCSVWAGYDNNIPVPKSSQNFHKVLWKKVMSRIHEGLPNVGFEKPASVQEASIDPTTGLLAGPGCQTATEYYEINTVPKKRCYHVLPAPTKAPVPKDDDEKPDTEKPDGSAEQNPDKDNKDQNDNSGTDQGKDNQKPSDENSGEKPAAPSPPTDPENPPSGSDEGQPSQTPEDG</sequence>
<dbReference type="InterPro" id="IPR036950">
    <property type="entry name" value="PBP_transglycosylase"/>
</dbReference>
<evidence type="ECO:0000256" key="16">
    <source>
        <dbReference type="ARBA" id="ARBA00022984"/>
    </source>
</evidence>
<feature type="compositionally biased region" description="Basic and acidic residues" evidence="26">
    <location>
        <begin position="788"/>
        <end position="817"/>
    </location>
</feature>
<evidence type="ECO:0000313" key="30">
    <source>
        <dbReference type="EMBL" id="QOV19571.1"/>
    </source>
</evidence>
<dbReference type="UniPathway" id="UPA00219"/>
<dbReference type="GO" id="GO:0009002">
    <property type="term" value="F:serine-type D-Ala-D-Ala carboxypeptidase activity"/>
    <property type="evidence" value="ECO:0007669"/>
    <property type="project" value="UniProtKB-EC"/>
</dbReference>
<organism evidence="30 31">
    <name type="scientific">Blautia liquoris</name>
    <dbReference type="NCBI Taxonomy" id="2779518"/>
    <lineage>
        <taxon>Bacteria</taxon>
        <taxon>Bacillati</taxon>
        <taxon>Bacillota</taxon>
        <taxon>Clostridia</taxon>
        <taxon>Lachnospirales</taxon>
        <taxon>Lachnospiraceae</taxon>
        <taxon>Blautia</taxon>
    </lineage>
</organism>
<comment type="pathway">
    <text evidence="3">Cell wall biogenesis; peptidoglycan biosynthesis.</text>
</comment>
<reference evidence="30 31" key="1">
    <citation type="submission" date="2020-10" db="EMBL/GenBank/DDBJ databases">
        <title>Blautia liquoris sp.nov., isolated from the mud in a fermentation cellar used for the production of Chinese strong-flavoured liquor.</title>
        <authorList>
            <person name="Lu L."/>
        </authorList>
    </citation>
    <scope>NUCLEOTIDE SEQUENCE [LARGE SCALE GENOMIC DNA]</scope>
    <source>
        <strain evidence="30 31">LZLJ-3</strain>
    </source>
</reference>
<dbReference type="GO" id="GO:0005886">
    <property type="term" value="C:plasma membrane"/>
    <property type="evidence" value="ECO:0007669"/>
    <property type="project" value="UniProtKB-SubCell"/>
</dbReference>
<dbReference type="SUPFAM" id="SSF53955">
    <property type="entry name" value="Lysozyme-like"/>
    <property type="match status" value="1"/>
</dbReference>
<keyword evidence="12 27" id="KW-0812">Transmembrane</keyword>
<dbReference type="InterPro" id="IPR012338">
    <property type="entry name" value="Beta-lactam/transpept-like"/>
</dbReference>
<evidence type="ECO:0000256" key="25">
    <source>
        <dbReference type="ARBA" id="ARBA00060592"/>
    </source>
</evidence>
<feature type="compositionally biased region" description="Pro residues" evidence="26">
    <location>
        <begin position="842"/>
        <end position="852"/>
    </location>
</feature>
<evidence type="ECO:0000256" key="27">
    <source>
        <dbReference type="SAM" id="Phobius"/>
    </source>
</evidence>
<comment type="subcellular location">
    <subcellularLocation>
        <location evidence="2">Cell membrane</location>
        <topology evidence="2">Single-pass type II membrane protein</topology>
    </subcellularLocation>
</comment>
<keyword evidence="16" id="KW-0573">Peptidoglycan synthesis</keyword>
<dbReference type="KEGG" id="bliq:INP51_00875"/>
<evidence type="ECO:0000256" key="17">
    <source>
        <dbReference type="ARBA" id="ARBA00022989"/>
    </source>
</evidence>
<keyword evidence="8" id="KW-0121">Carboxypeptidase</keyword>
<keyword evidence="14" id="KW-0133">Cell shape</keyword>
<dbReference type="Pfam" id="PF00912">
    <property type="entry name" value="Transgly"/>
    <property type="match status" value="1"/>
</dbReference>
<dbReference type="GO" id="GO:0008955">
    <property type="term" value="F:peptidoglycan glycosyltransferase activity"/>
    <property type="evidence" value="ECO:0007669"/>
    <property type="project" value="UniProtKB-EC"/>
</dbReference>
<evidence type="ECO:0000256" key="8">
    <source>
        <dbReference type="ARBA" id="ARBA00022645"/>
    </source>
</evidence>
<dbReference type="NCBIfam" id="TIGR02074">
    <property type="entry name" value="PBP_1a_fam"/>
    <property type="match status" value="1"/>
</dbReference>
<keyword evidence="17 27" id="KW-1133">Transmembrane helix</keyword>
<name>A0A7M2RHS3_9FIRM</name>
<dbReference type="GO" id="GO:0009252">
    <property type="term" value="P:peptidoglycan biosynthetic process"/>
    <property type="evidence" value="ECO:0007669"/>
    <property type="project" value="UniProtKB-UniPathway"/>
</dbReference>
<feature type="transmembrane region" description="Helical" evidence="27">
    <location>
        <begin position="33"/>
        <end position="53"/>
    </location>
</feature>
<evidence type="ECO:0000313" key="31">
    <source>
        <dbReference type="Proteomes" id="UP000593601"/>
    </source>
</evidence>
<dbReference type="GO" id="GO:0071555">
    <property type="term" value="P:cell wall organization"/>
    <property type="evidence" value="ECO:0007669"/>
    <property type="project" value="UniProtKB-KW"/>
</dbReference>
<evidence type="ECO:0000256" key="14">
    <source>
        <dbReference type="ARBA" id="ARBA00022960"/>
    </source>
</evidence>
<dbReference type="EC" id="2.4.99.28" evidence="23"/>
<gene>
    <name evidence="30" type="ORF">INP51_00875</name>
</gene>
<keyword evidence="11" id="KW-0808">Transferase</keyword>
<keyword evidence="18 27" id="KW-0472">Membrane</keyword>
<dbReference type="GO" id="GO:0008658">
    <property type="term" value="F:penicillin binding"/>
    <property type="evidence" value="ECO:0007669"/>
    <property type="project" value="InterPro"/>
</dbReference>
<comment type="function">
    <text evidence="1">Cell wall formation. Synthesis of cross-linked peptidoglycan from the lipid intermediates. The enzyme has a penicillin-insensitive transglycosylase N-terminal domain (formation of linear glycan strands) and a penicillin-sensitive transpeptidase C-terminal domain (cross-linking of the peptide subunits).</text>
</comment>
<comment type="similarity">
    <text evidence="4">In the C-terminal section; belongs to the transpeptidase family.</text>
</comment>
<keyword evidence="19" id="KW-0046">Antibiotic resistance</keyword>
<evidence type="ECO:0000256" key="18">
    <source>
        <dbReference type="ARBA" id="ARBA00023136"/>
    </source>
</evidence>
<comment type="pathway">
    <text evidence="25">Glycan biosynthesis.</text>
</comment>
<comment type="similarity">
    <text evidence="5">In the N-terminal section; belongs to the glycosyltransferase 51 family.</text>
</comment>
<evidence type="ECO:0000256" key="1">
    <source>
        <dbReference type="ARBA" id="ARBA00002624"/>
    </source>
</evidence>
<dbReference type="Gene3D" id="1.10.3810.10">
    <property type="entry name" value="Biosynthetic peptidoglycan transglycosylase-like"/>
    <property type="match status" value="1"/>
</dbReference>
<dbReference type="PANTHER" id="PTHR32282">
    <property type="entry name" value="BINDING PROTEIN TRANSPEPTIDASE, PUTATIVE-RELATED"/>
    <property type="match status" value="1"/>
</dbReference>
<evidence type="ECO:0000256" key="19">
    <source>
        <dbReference type="ARBA" id="ARBA00023251"/>
    </source>
</evidence>
<keyword evidence="21" id="KW-0961">Cell wall biogenesis/degradation</keyword>
<evidence type="ECO:0000256" key="21">
    <source>
        <dbReference type="ARBA" id="ARBA00023316"/>
    </source>
</evidence>
<dbReference type="InterPro" id="IPR001460">
    <property type="entry name" value="PCN-bd_Tpept"/>
</dbReference>
<keyword evidence="20" id="KW-0511">Multifunctional enzyme</keyword>
<dbReference type="RefSeq" id="WP_193735891.1">
    <property type="nucleotide sequence ID" value="NZ_CP063304.1"/>
</dbReference>
<feature type="compositionally biased region" description="Basic and acidic residues" evidence="26">
    <location>
        <begin position="824"/>
        <end position="837"/>
    </location>
</feature>
<dbReference type="AlphaFoldDB" id="A0A7M2RHS3"/>
<evidence type="ECO:0000256" key="11">
    <source>
        <dbReference type="ARBA" id="ARBA00022679"/>
    </source>
</evidence>
<keyword evidence="15" id="KW-0735">Signal-anchor</keyword>
<dbReference type="FunFam" id="1.10.3810.10:FF:000001">
    <property type="entry name" value="Penicillin-binding protein 1A"/>
    <property type="match status" value="1"/>
</dbReference>
<accession>A0A7M2RHS3</accession>
<dbReference type="InterPro" id="IPR050396">
    <property type="entry name" value="Glycosyltr_51/Transpeptidase"/>
</dbReference>
<evidence type="ECO:0000256" key="9">
    <source>
        <dbReference type="ARBA" id="ARBA00022670"/>
    </source>
</evidence>
<evidence type="ECO:0000256" key="12">
    <source>
        <dbReference type="ARBA" id="ARBA00022692"/>
    </source>
</evidence>
<evidence type="ECO:0000259" key="29">
    <source>
        <dbReference type="Pfam" id="PF00912"/>
    </source>
</evidence>
<dbReference type="EMBL" id="CP063304">
    <property type="protein sequence ID" value="QOV19571.1"/>
    <property type="molecule type" value="Genomic_DNA"/>
</dbReference>
<keyword evidence="10" id="KW-0328">Glycosyltransferase</keyword>
<dbReference type="SUPFAM" id="SSF56601">
    <property type="entry name" value="beta-lactamase/transpeptidase-like"/>
    <property type="match status" value="1"/>
</dbReference>
<dbReference type="Proteomes" id="UP000593601">
    <property type="component" value="Chromosome"/>
</dbReference>
<evidence type="ECO:0000256" key="20">
    <source>
        <dbReference type="ARBA" id="ARBA00023268"/>
    </source>
</evidence>
<evidence type="ECO:0000256" key="6">
    <source>
        <dbReference type="ARBA" id="ARBA00012448"/>
    </source>
</evidence>
<evidence type="ECO:0000256" key="22">
    <source>
        <dbReference type="ARBA" id="ARBA00034000"/>
    </source>
</evidence>
<evidence type="ECO:0000259" key="28">
    <source>
        <dbReference type="Pfam" id="PF00905"/>
    </source>
</evidence>
<keyword evidence="9" id="KW-0645">Protease</keyword>
<evidence type="ECO:0000256" key="2">
    <source>
        <dbReference type="ARBA" id="ARBA00004401"/>
    </source>
</evidence>
<evidence type="ECO:0000256" key="26">
    <source>
        <dbReference type="SAM" id="MobiDB-lite"/>
    </source>
</evidence>
<protein>
    <recommendedName>
        <fullName evidence="7">Penicillin-binding protein 1A</fullName>
        <ecNumber evidence="23">2.4.99.28</ecNumber>
        <ecNumber evidence="6">3.4.16.4</ecNumber>
    </recommendedName>
</protein>
<feature type="compositionally biased region" description="Polar residues" evidence="26">
    <location>
        <begin position="857"/>
        <end position="868"/>
    </location>
</feature>
<feature type="domain" description="Glycosyl transferase family 51" evidence="29">
    <location>
        <begin position="82"/>
        <end position="271"/>
    </location>
</feature>
<evidence type="ECO:0000256" key="23">
    <source>
        <dbReference type="ARBA" id="ARBA00044770"/>
    </source>
</evidence>
<dbReference type="GO" id="GO:0008360">
    <property type="term" value="P:regulation of cell shape"/>
    <property type="evidence" value="ECO:0007669"/>
    <property type="project" value="UniProtKB-KW"/>
</dbReference>
<evidence type="ECO:0000256" key="24">
    <source>
        <dbReference type="ARBA" id="ARBA00049902"/>
    </source>
</evidence>
<proteinExistence type="inferred from homology"/>
<evidence type="ECO:0000256" key="13">
    <source>
        <dbReference type="ARBA" id="ARBA00022801"/>
    </source>
</evidence>
<comment type="catalytic activity">
    <reaction evidence="22">
        <text>Preferential cleavage: (Ac)2-L-Lys-D-Ala-|-D-Ala. Also transpeptidation of peptidyl-alanyl moieties that are N-acyl substituents of D-alanine.</text>
        <dbReference type="EC" id="3.4.16.4"/>
    </reaction>
</comment>
<feature type="region of interest" description="Disordered" evidence="26">
    <location>
        <begin position="781"/>
        <end position="868"/>
    </location>
</feature>
<keyword evidence="31" id="KW-1185">Reference proteome</keyword>
<dbReference type="GO" id="GO:0046677">
    <property type="term" value="P:response to antibiotic"/>
    <property type="evidence" value="ECO:0007669"/>
    <property type="project" value="UniProtKB-KW"/>
</dbReference>
<dbReference type="InterPro" id="IPR023346">
    <property type="entry name" value="Lysozyme-like_dom_sf"/>
</dbReference>
<dbReference type="Pfam" id="PF00905">
    <property type="entry name" value="Transpeptidase"/>
    <property type="match status" value="1"/>
</dbReference>
<keyword evidence="13" id="KW-0378">Hydrolase</keyword>
<dbReference type="GO" id="GO:0006508">
    <property type="term" value="P:proteolysis"/>
    <property type="evidence" value="ECO:0007669"/>
    <property type="project" value="UniProtKB-KW"/>
</dbReference>
<dbReference type="PANTHER" id="PTHR32282:SF33">
    <property type="entry name" value="PEPTIDOGLYCAN GLYCOSYLTRANSFERASE"/>
    <property type="match status" value="1"/>
</dbReference>
<dbReference type="EC" id="3.4.16.4" evidence="6"/>
<evidence type="ECO:0000256" key="15">
    <source>
        <dbReference type="ARBA" id="ARBA00022968"/>
    </source>
</evidence>
<evidence type="ECO:0000256" key="10">
    <source>
        <dbReference type="ARBA" id="ARBA00022676"/>
    </source>
</evidence>
<evidence type="ECO:0000256" key="7">
    <source>
        <dbReference type="ARBA" id="ARBA00018638"/>
    </source>
</evidence>
<evidence type="ECO:0000256" key="3">
    <source>
        <dbReference type="ARBA" id="ARBA00004752"/>
    </source>
</evidence>
<dbReference type="Gene3D" id="3.40.710.10">
    <property type="entry name" value="DD-peptidase/beta-lactamase superfamily"/>
    <property type="match status" value="2"/>
</dbReference>
<evidence type="ECO:0000256" key="4">
    <source>
        <dbReference type="ARBA" id="ARBA00007090"/>
    </source>
</evidence>
<dbReference type="InterPro" id="IPR001264">
    <property type="entry name" value="Glyco_trans_51"/>
</dbReference>
<feature type="domain" description="Penicillin-binding protein transpeptidase" evidence="28">
    <location>
        <begin position="450"/>
        <end position="702"/>
    </location>
</feature>
<evidence type="ECO:0000256" key="5">
    <source>
        <dbReference type="ARBA" id="ARBA00007739"/>
    </source>
</evidence>